<dbReference type="AlphaFoldDB" id="C7DGF1"/>
<sequence>MPNVTRSNIKNFGASLRGSRMPETVSLRDLGFDYGQDSAENVKNGKARIKGVFENLLTKDTFGAIDDPYLPLSRDYRIVIQFSKEGCQIHTPAESKTYDYDYKTFARQLADKKGLGNILELDPRIILTTKLVAYEDRRWAAPPQEFFIFELPNESNKKAVLCVSNNLPLELRIYDAHALNLGNIDHSIKYSFSQ</sequence>
<protein>
    <submittedName>
        <fullName evidence="1">Uncharacterized protein</fullName>
    </submittedName>
</protein>
<keyword evidence="2" id="KW-1185">Reference proteome</keyword>
<reference evidence="1 2" key="2">
    <citation type="journal article" date="2010" name="Proc. Natl. Acad. Sci. U.S.A.">
        <title>Enigmatic, ultrasmall, uncultivated Archaea.</title>
        <authorList>
            <person name="Baker B.J."/>
            <person name="Comolli L.R."/>
            <person name="Dick G.J."/>
            <person name="Hauser L.J."/>
            <person name="Hyatt D."/>
            <person name="Dill B.D."/>
            <person name="Land M.L."/>
            <person name="Verberkmoes N.C."/>
            <person name="Hettich R.L."/>
            <person name="Banfield J.F."/>
        </authorList>
    </citation>
    <scope>NUCLEOTIDE SEQUENCE [LARGE SCALE GENOMIC DNA]</scope>
    <source>
        <strain evidence="1">ARMAN-2</strain>
    </source>
</reference>
<organism evidence="1 2">
    <name type="scientific">Candidatus Micrarchaeum acidiphilum ARMAN-2</name>
    <dbReference type="NCBI Taxonomy" id="425595"/>
    <lineage>
        <taxon>Archaea</taxon>
        <taxon>Candidatus Micrarchaeota</taxon>
        <taxon>Candidatus Micrarchaeia</taxon>
        <taxon>Candidatus Micrarchaeales</taxon>
        <taxon>Candidatus Micrarchaeaceae</taxon>
        <taxon>Candidatus Micrarchaeum</taxon>
    </lineage>
</organism>
<proteinExistence type="predicted"/>
<accession>C7DGF1</accession>
<dbReference type="EMBL" id="GG697237">
    <property type="protein sequence ID" value="EET90479.1"/>
    <property type="molecule type" value="Genomic_DNA"/>
</dbReference>
<dbReference type="Proteomes" id="UP000332487">
    <property type="component" value="Unassembled WGS sequence"/>
</dbReference>
<name>C7DGF1_MICA2</name>
<gene>
    <name evidence="1" type="ORF">UNLARM2_1012</name>
</gene>
<evidence type="ECO:0000313" key="1">
    <source>
        <dbReference type="EMBL" id="EET90479.1"/>
    </source>
</evidence>
<evidence type="ECO:0000313" key="2">
    <source>
        <dbReference type="Proteomes" id="UP000332487"/>
    </source>
</evidence>
<reference evidence="1 2" key="1">
    <citation type="journal article" date="2009" name="Genome Biol.">
        <title>Community-wide analysis of microbial genome sequence signatures.</title>
        <authorList>
            <person name="Dick G.J."/>
            <person name="Andersson A.F."/>
            <person name="Baker B.J."/>
            <person name="Simmons S.L."/>
            <person name="Thomas B.C."/>
            <person name="Yelton A.P."/>
            <person name="Banfield J.F."/>
        </authorList>
    </citation>
    <scope>NUCLEOTIDE SEQUENCE [LARGE SCALE GENOMIC DNA]</scope>
    <source>
        <strain evidence="1">ARMAN-2</strain>
    </source>
</reference>